<reference evidence="2 3" key="1">
    <citation type="submission" date="2018-01" db="EMBL/GenBank/DDBJ databases">
        <title>Comparison of the Chinese Bamboo Partridge and Red Junglefowl genome sequences highlights the importance of demography in genome evolution.</title>
        <authorList>
            <person name="Tiley G.P."/>
            <person name="Kimball R.T."/>
            <person name="Braun E.L."/>
            <person name="Burleigh J.G."/>
        </authorList>
    </citation>
    <scope>NUCLEOTIDE SEQUENCE [LARGE SCALE GENOMIC DNA]</scope>
    <source>
        <strain evidence="2">RTK389</strain>
        <tissue evidence="2">Blood</tissue>
    </source>
</reference>
<organism evidence="2 3">
    <name type="scientific">Bambusicola thoracicus</name>
    <name type="common">Chinese bamboo-partridge</name>
    <name type="synonym">Perdix thoracica</name>
    <dbReference type="NCBI Taxonomy" id="9083"/>
    <lineage>
        <taxon>Eukaryota</taxon>
        <taxon>Metazoa</taxon>
        <taxon>Chordata</taxon>
        <taxon>Craniata</taxon>
        <taxon>Vertebrata</taxon>
        <taxon>Euteleostomi</taxon>
        <taxon>Archelosauria</taxon>
        <taxon>Archosauria</taxon>
        <taxon>Dinosauria</taxon>
        <taxon>Saurischia</taxon>
        <taxon>Theropoda</taxon>
        <taxon>Coelurosauria</taxon>
        <taxon>Aves</taxon>
        <taxon>Neognathae</taxon>
        <taxon>Galloanserae</taxon>
        <taxon>Galliformes</taxon>
        <taxon>Phasianidae</taxon>
        <taxon>Perdicinae</taxon>
        <taxon>Bambusicola</taxon>
    </lineage>
</organism>
<sequence>DVRRFSEILTCVCFALCFYAGTVSVWSLMIGREPIHRYQHNQRIQALALGSKGAAVATASGFEVKVESPDDRGFWQTTGTFEIQKLVNFLHLVPEVWDSPVAVAAAEDVVYLLKGEDPGKILHSVYGQPVTCLDVSAHEAAFGVKGFGWMLNEPNQVFKASCHILALVS</sequence>
<evidence type="ECO:0000313" key="2">
    <source>
        <dbReference type="EMBL" id="POI30401.1"/>
    </source>
</evidence>
<dbReference type="AlphaFoldDB" id="A0A2P4T210"/>
<gene>
    <name evidence="2" type="ORF">CIB84_005849</name>
</gene>
<proteinExistence type="predicted"/>
<evidence type="ECO:0008006" key="4">
    <source>
        <dbReference type="Google" id="ProtNLM"/>
    </source>
</evidence>
<keyword evidence="1" id="KW-0472">Membrane</keyword>
<evidence type="ECO:0000313" key="3">
    <source>
        <dbReference type="Proteomes" id="UP000237246"/>
    </source>
</evidence>
<dbReference type="OrthoDB" id="190105at2759"/>
<name>A0A2P4T210_BAMTH</name>
<keyword evidence="3" id="KW-1185">Reference proteome</keyword>
<evidence type="ECO:0000256" key="1">
    <source>
        <dbReference type="SAM" id="Phobius"/>
    </source>
</evidence>
<accession>A0A2P4T210</accession>
<dbReference type="Proteomes" id="UP000237246">
    <property type="component" value="Unassembled WGS sequence"/>
</dbReference>
<feature type="transmembrane region" description="Helical" evidence="1">
    <location>
        <begin position="6"/>
        <end position="29"/>
    </location>
</feature>
<dbReference type="EMBL" id="PPHD01011985">
    <property type="protein sequence ID" value="POI30401.1"/>
    <property type="molecule type" value="Genomic_DNA"/>
</dbReference>
<keyword evidence="1" id="KW-1133">Transmembrane helix</keyword>
<dbReference type="InterPro" id="IPR036322">
    <property type="entry name" value="WD40_repeat_dom_sf"/>
</dbReference>
<keyword evidence="1" id="KW-0812">Transmembrane</keyword>
<comment type="caution">
    <text evidence="2">The sequence shown here is derived from an EMBL/GenBank/DDBJ whole genome shotgun (WGS) entry which is preliminary data.</text>
</comment>
<dbReference type="SUPFAM" id="SSF50978">
    <property type="entry name" value="WD40 repeat-like"/>
    <property type="match status" value="1"/>
</dbReference>
<protein>
    <recommendedName>
        <fullName evidence="4">Nucleoporin Nup133/Nup155-like N-terminal domain-containing protein</fullName>
    </recommendedName>
</protein>
<feature type="non-terminal residue" evidence="2">
    <location>
        <position position="1"/>
    </location>
</feature>